<sequence length="89" mass="10516">MPNLERTLVRQFEMPNETDRAALDRMCSSYVFVASKFLFAFQTRELRREVKDFRAFRNRLVTALSRKSVEFNQKLAGLRANGKQQRQLS</sequence>
<dbReference type="AlphaFoldDB" id="F3QL27"/>
<gene>
    <name evidence="1" type="ORF">HMPREF9439_01644</name>
</gene>
<evidence type="ECO:0000313" key="2">
    <source>
        <dbReference type="Proteomes" id="UP000005156"/>
    </source>
</evidence>
<organism evidence="1 2">
    <name type="scientific">Parasutterella excrementihominis YIT 11859</name>
    <dbReference type="NCBI Taxonomy" id="762966"/>
    <lineage>
        <taxon>Bacteria</taxon>
        <taxon>Pseudomonadati</taxon>
        <taxon>Pseudomonadota</taxon>
        <taxon>Betaproteobacteria</taxon>
        <taxon>Burkholderiales</taxon>
        <taxon>Sutterellaceae</taxon>
        <taxon>Parasutterella</taxon>
    </lineage>
</organism>
<proteinExistence type="predicted"/>
<dbReference type="HOGENOM" id="CLU_2451909_0_0_4"/>
<dbReference type="Proteomes" id="UP000005156">
    <property type="component" value="Unassembled WGS sequence"/>
</dbReference>
<protein>
    <submittedName>
        <fullName evidence="1">Conserved domain protein</fullName>
    </submittedName>
</protein>
<reference evidence="1 2" key="1">
    <citation type="submission" date="2011-02" db="EMBL/GenBank/DDBJ databases">
        <authorList>
            <person name="Weinstock G."/>
            <person name="Sodergren E."/>
            <person name="Clifton S."/>
            <person name="Fulton L."/>
            <person name="Fulton B."/>
            <person name="Courtney L."/>
            <person name="Fronick C."/>
            <person name="Harrison M."/>
            <person name="Strong C."/>
            <person name="Farmer C."/>
            <person name="Delahaunty K."/>
            <person name="Markovic C."/>
            <person name="Hall O."/>
            <person name="Minx P."/>
            <person name="Tomlinson C."/>
            <person name="Mitreva M."/>
            <person name="Hou S."/>
            <person name="Chen J."/>
            <person name="Wollam A."/>
            <person name="Pepin K.H."/>
            <person name="Johnson M."/>
            <person name="Bhonagiri V."/>
            <person name="Zhang X."/>
            <person name="Suruliraj S."/>
            <person name="Warren W."/>
            <person name="Chinwalla A."/>
            <person name="Mardis E.R."/>
            <person name="Wilson R.K."/>
        </authorList>
    </citation>
    <scope>NUCLEOTIDE SEQUENCE [LARGE SCALE GENOMIC DNA]</scope>
    <source>
        <strain evidence="1 2">YIT 11859</strain>
    </source>
</reference>
<comment type="caution">
    <text evidence="1">The sequence shown here is derived from an EMBL/GenBank/DDBJ whole genome shotgun (WGS) entry which is preliminary data.</text>
</comment>
<name>F3QL27_9BURK</name>
<keyword evidence="2" id="KW-1185">Reference proteome</keyword>
<dbReference type="EMBL" id="AFBP01000049">
    <property type="protein sequence ID" value="EGG53860.1"/>
    <property type="molecule type" value="Genomic_DNA"/>
</dbReference>
<evidence type="ECO:0000313" key="1">
    <source>
        <dbReference type="EMBL" id="EGG53860.1"/>
    </source>
</evidence>
<accession>F3QL27</accession>